<feature type="non-terminal residue" evidence="1">
    <location>
        <position position="1"/>
    </location>
</feature>
<feature type="non-terminal residue" evidence="1">
    <location>
        <position position="319"/>
    </location>
</feature>
<name>A0A6A0A102_HAELA</name>
<accession>A0A6A0A102</accession>
<sequence>MIGDLASAGVLMDLQPFINGDAKQVVDWNDLQPYQRTVSSVYKEQVVGIPTAENPFIMYINWPLLTSAYNISRPTLSQPGRLSFYPDTWQELISVMQRVNATASDPATGLPRHALCLPLQISITFLLQAVMASIMQTQGYTQSFLYDPLTLEPLTNNTAMQQALRITSELFPFIRTFESADVVDMSQCAIALAGDEVFKSLGASRSNRQFMGQLSMSPLPASTDVLDRSTMQLVPCTQELCNSQRATQLGGQLANLSPCRHRASVFLGMSSQVPEQLKSATYNLIAFIGLLALEGGQDPIQQPGLNAWRSQGYNYSDVV</sequence>
<dbReference type="InterPro" id="IPR050490">
    <property type="entry name" value="Bact_solute-bd_prot1"/>
</dbReference>
<reference evidence="1 2" key="1">
    <citation type="submission" date="2020-02" db="EMBL/GenBank/DDBJ databases">
        <title>Draft genome sequence of Haematococcus lacustris strain NIES-144.</title>
        <authorList>
            <person name="Morimoto D."/>
            <person name="Nakagawa S."/>
            <person name="Yoshida T."/>
            <person name="Sawayama S."/>
        </authorList>
    </citation>
    <scope>NUCLEOTIDE SEQUENCE [LARGE SCALE GENOMIC DNA]</scope>
    <source>
        <strain evidence="1 2">NIES-144</strain>
    </source>
</reference>
<evidence type="ECO:0008006" key="3">
    <source>
        <dbReference type="Google" id="ProtNLM"/>
    </source>
</evidence>
<organism evidence="1 2">
    <name type="scientific">Haematococcus lacustris</name>
    <name type="common">Green alga</name>
    <name type="synonym">Haematococcus pluvialis</name>
    <dbReference type="NCBI Taxonomy" id="44745"/>
    <lineage>
        <taxon>Eukaryota</taxon>
        <taxon>Viridiplantae</taxon>
        <taxon>Chlorophyta</taxon>
        <taxon>core chlorophytes</taxon>
        <taxon>Chlorophyceae</taxon>
        <taxon>CS clade</taxon>
        <taxon>Chlamydomonadales</taxon>
        <taxon>Haematococcaceae</taxon>
        <taxon>Haematococcus</taxon>
    </lineage>
</organism>
<keyword evidence="2" id="KW-1185">Reference proteome</keyword>
<dbReference type="Proteomes" id="UP000485058">
    <property type="component" value="Unassembled WGS sequence"/>
</dbReference>
<evidence type="ECO:0000313" key="1">
    <source>
        <dbReference type="EMBL" id="GFH22542.1"/>
    </source>
</evidence>
<protein>
    <recommendedName>
        <fullName evidence="3">Guanylate cyclase domain-containing protein</fullName>
    </recommendedName>
</protein>
<proteinExistence type="predicted"/>
<comment type="caution">
    <text evidence="1">The sequence shown here is derived from an EMBL/GenBank/DDBJ whole genome shotgun (WGS) entry which is preliminary data.</text>
</comment>
<evidence type="ECO:0000313" key="2">
    <source>
        <dbReference type="Proteomes" id="UP000485058"/>
    </source>
</evidence>
<dbReference type="EMBL" id="BLLF01002062">
    <property type="protein sequence ID" value="GFH22542.1"/>
    <property type="molecule type" value="Genomic_DNA"/>
</dbReference>
<dbReference type="PANTHER" id="PTHR43649">
    <property type="entry name" value="ARABINOSE-BINDING PROTEIN-RELATED"/>
    <property type="match status" value="1"/>
</dbReference>
<gene>
    <name evidence="1" type="ORF">HaLaN_20020</name>
</gene>
<dbReference type="SUPFAM" id="SSF53850">
    <property type="entry name" value="Periplasmic binding protein-like II"/>
    <property type="match status" value="1"/>
</dbReference>
<dbReference type="Gene3D" id="3.40.190.10">
    <property type="entry name" value="Periplasmic binding protein-like II"/>
    <property type="match status" value="1"/>
</dbReference>
<dbReference type="AlphaFoldDB" id="A0A6A0A102"/>
<dbReference type="PANTHER" id="PTHR43649:SF12">
    <property type="entry name" value="DIACETYLCHITOBIOSE BINDING PROTEIN DASA"/>
    <property type="match status" value="1"/>
</dbReference>